<comment type="caution">
    <text evidence="1">The sequence shown here is derived from an EMBL/GenBank/DDBJ whole genome shotgun (WGS) entry which is preliminary data.</text>
</comment>
<name>A0AAW8CSC1_9PAST</name>
<evidence type="ECO:0000313" key="2">
    <source>
        <dbReference type="Proteomes" id="UP001230466"/>
    </source>
</evidence>
<proteinExistence type="predicted"/>
<dbReference type="EMBL" id="JASAYJ010000010">
    <property type="protein sequence ID" value="MDP8187282.1"/>
    <property type="molecule type" value="Genomic_DNA"/>
</dbReference>
<dbReference type="InterPro" id="IPR006522">
    <property type="entry name" value="Phage_virion_morphogenesis"/>
</dbReference>
<sequence>MSVSITLDGNVKQVLKKLVQKSENLQPLFAGIGDTLIASTKERLDTTKRSPEGKSWEQLSPEYAAFKNRVKPNVGLLRFNDDLMSSIIRNVSPSELKIGTNMEYARRMQFGGGGVKARPFLGISTDDNKEIKKLVITYYEER</sequence>
<evidence type="ECO:0000313" key="1">
    <source>
        <dbReference type="EMBL" id="MDP8187282.1"/>
    </source>
</evidence>
<dbReference type="RefSeq" id="WP_211597928.1">
    <property type="nucleotide sequence ID" value="NZ_JAGRQI010000010.1"/>
</dbReference>
<reference evidence="1" key="1">
    <citation type="journal article" date="2023" name="Front. Microbiol.">
        <title>Phylogeography and host specificity of Pasteurellaceae pathogenic to sea-farmed fish in the north-east Atlantic.</title>
        <authorList>
            <person name="Gulla S."/>
            <person name="Colquhoun D.J."/>
            <person name="Olsen A.B."/>
            <person name="Spilsberg B."/>
            <person name="Lagesen K."/>
            <person name="Aakesson C.P."/>
            <person name="Strom S."/>
            <person name="Manji F."/>
            <person name="Birkbeck T.H."/>
            <person name="Nilsen H.K."/>
        </authorList>
    </citation>
    <scope>NUCLEOTIDE SEQUENCE</scope>
    <source>
        <strain evidence="1">VIB1234</strain>
    </source>
</reference>
<dbReference type="Pfam" id="PF05069">
    <property type="entry name" value="Phage_tail_S"/>
    <property type="match status" value="1"/>
</dbReference>
<protein>
    <submittedName>
        <fullName evidence="1">Phage virion morphogenesis protein</fullName>
    </submittedName>
</protein>
<dbReference type="AlphaFoldDB" id="A0AAW8CSC1"/>
<dbReference type="Proteomes" id="UP001230466">
    <property type="component" value="Unassembled WGS sequence"/>
</dbReference>
<dbReference type="NCBIfam" id="TIGR01635">
    <property type="entry name" value="tail_comp_S"/>
    <property type="match status" value="1"/>
</dbReference>
<gene>
    <name evidence="1" type="ORF">QJU78_05785</name>
</gene>
<accession>A0AAW8CSC1</accession>
<organism evidence="1 2">
    <name type="scientific">Pasteurella atlantica</name>
    <dbReference type="NCBI Taxonomy" id="2827233"/>
    <lineage>
        <taxon>Bacteria</taxon>
        <taxon>Pseudomonadati</taxon>
        <taxon>Pseudomonadota</taxon>
        <taxon>Gammaproteobacteria</taxon>
        <taxon>Pasteurellales</taxon>
        <taxon>Pasteurellaceae</taxon>
        <taxon>Pasteurella</taxon>
    </lineage>
</organism>